<evidence type="ECO:0000259" key="2">
    <source>
        <dbReference type="PROSITE" id="PS50110"/>
    </source>
</evidence>
<dbReference type="InterPro" id="IPR011006">
    <property type="entry name" value="CheY-like_superfamily"/>
</dbReference>
<dbReference type="PROSITE" id="PS50110">
    <property type="entry name" value="RESPONSE_REGULATORY"/>
    <property type="match status" value="1"/>
</dbReference>
<keyword evidence="1" id="KW-0597">Phosphoprotein</keyword>
<evidence type="ECO:0000256" key="1">
    <source>
        <dbReference type="PROSITE-ProRule" id="PRU00169"/>
    </source>
</evidence>
<proteinExistence type="predicted"/>
<dbReference type="EMBL" id="JAUSSW010000008">
    <property type="protein sequence ID" value="MDQ0103365.1"/>
    <property type="molecule type" value="Genomic_DNA"/>
</dbReference>
<keyword evidence="4" id="KW-1185">Reference proteome</keyword>
<evidence type="ECO:0000313" key="4">
    <source>
        <dbReference type="Proteomes" id="UP001244563"/>
    </source>
</evidence>
<organism evidence="3 4">
    <name type="scientific">Paenarthrobacter nicotinovorans</name>
    <name type="common">Arthrobacter nicotinovorans</name>
    <dbReference type="NCBI Taxonomy" id="29320"/>
    <lineage>
        <taxon>Bacteria</taxon>
        <taxon>Bacillati</taxon>
        <taxon>Actinomycetota</taxon>
        <taxon>Actinomycetes</taxon>
        <taxon>Micrococcales</taxon>
        <taxon>Micrococcaceae</taxon>
        <taxon>Paenarthrobacter</taxon>
    </lineage>
</organism>
<dbReference type="InterPro" id="IPR001789">
    <property type="entry name" value="Sig_transdc_resp-reg_receiver"/>
</dbReference>
<feature type="modified residue" description="4-aspartylphosphate" evidence="1">
    <location>
        <position position="64"/>
    </location>
</feature>
<dbReference type="Gene3D" id="3.40.50.2300">
    <property type="match status" value="1"/>
</dbReference>
<comment type="caution">
    <text evidence="3">The sequence shown here is derived from an EMBL/GenBank/DDBJ whole genome shotgun (WGS) entry which is preliminary data.</text>
</comment>
<protein>
    <submittedName>
        <fullName evidence="3">CheY-like chemotaxis protein</fullName>
    </submittedName>
</protein>
<dbReference type="SUPFAM" id="SSF52172">
    <property type="entry name" value="CheY-like"/>
    <property type="match status" value="1"/>
</dbReference>
<reference evidence="3 4" key="1">
    <citation type="submission" date="2023-07" db="EMBL/GenBank/DDBJ databases">
        <title>Sorghum-associated microbial communities from plants grown in Nebraska, USA.</title>
        <authorList>
            <person name="Schachtman D."/>
        </authorList>
    </citation>
    <scope>NUCLEOTIDE SEQUENCE [LARGE SCALE GENOMIC DNA]</scope>
    <source>
        <strain evidence="3 4">CC523</strain>
    </source>
</reference>
<evidence type="ECO:0000313" key="3">
    <source>
        <dbReference type="EMBL" id="MDQ0103365.1"/>
    </source>
</evidence>
<feature type="domain" description="Response regulatory" evidence="2">
    <location>
        <begin position="8"/>
        <end position="133"/>
    </location>
</feature>
<sequence length="384" mass="43682">MSNSSVYRILVVDDKQEQLEELEHDLRIELGDFGEIAIEVRDSFEAAEQELRSQVSQYDVVILDVMMGDPNDDAFERERGVELYERLRDIRWVPIVFYTGLPSSCEGLEAPPLVTVVGKDEPDVLYDRVRAALDSGAAQMARDLVSKLDRQIRSFLGHHVAPSWEQYSELKGEGIERVLVGRLAAFMREWDVPADGTAYRPIGHAAVPASYYLMPPLKDAGLRAGSILRESVTGDNGSNDQESWWIVLTPTCDLFTNEAQSRSPKATRVLLSRLIEPREHPKLKAFVDEGRGRGDARRILSGHIEESRWYYLPAFLSIPHLLVDLEHLRTEPHDHIREPVWTRVADLDTPFMEVLLARQSHWRGRIGKPDLDWNVQLDSLKGNP</sequence>
<dbReference type="RefSeq" id="WP_064721992.1">
    <property type="nucleotide sequence ID" value="NZ_BDDW01000002.1"/>
</dbReference>
<name>A0ABT9TPQ6_PAENI</name>
<dbReference type="Proteomes" id="UP001244563">
    <property type="component" value="Unassembled WGS sequence"/>
</dbReference>
<accession>A0ABT9TPQ6</accession>
<gene>
    <name evidence="3" type="ORF">J2T10_003029</name>
</gene>
<dbReference type="CDD" id="cd00156">
    <property type="entry name" value="REC"/>
    <property type="match status" value="1"/>
</dbReference>